<dbReference type="EMBL" id="CAMXCT010006734">
    <property type="protein sequence ID" value="CAI4019169.1"/>
    <property type="molecule type" value="Genomic_DNA"/>
</dbReference>
<dbReference type="Proteomes" id="UP001152797">
    <property type="component" value="Unassembled WGS sequence"/>
</dbReference>
<feature type="region of interest" description="Disordered" evidence="1">
    <location>
        <begin position="131"/>
        <end position="152"/>
    </location>
</feature>
<dbReference type="OrthoDB" id="420502at2759"/>
<accession>A0A9P1GQG0</accession>
<feature type="compositionally biased region" description="Low complexity" evidence="1">
    <location>
        <begin position="333"/>
        <end position="354"/>
    </location>
</feature>
<feature type="region of interest" description="Disordered" evidence="1">
    <location>
        <begin position="333"/>
        <end position="359"/>
    </location>
</feature>
<dbReference type="EMBL" id="CAMXCT020006734">
    <property type="protein sequence ID" value="CAL1172544.1"/>
    <property type="molecule type" value="Genomic_DNA"/>
</dbReference>
<keyword evidence="4" id="KW-1185">Reference proteome</keyword>
<protein>
    <submittedName>
        <fullName evidence="2">Uncharacterized protein</fullName>
    </submittedName>
</protein>
<proteinExistence type="predicted"/>
<evidence type="ECO:0000313" key="2">
    <source>
        <dbReference type="EMBL" id="CAI4019169.1"/>
    </source>
</evidence>
<gene>
    <name evidence="2" type="ORF">C1SCF055_LOCUS43685</name>
</gene>
<name>A0A9P1GQG0_9DINO</name>
<feature type="compositionally biased region" description="Basic and acidic residues" evidence="1">
    <location>
        <begin position="270"/>
        <end position="293"/>
    </location>
</feature>
<dbReference type="EMBL" id="CAMXCT030006734">
    <property type="protein sequence ID" value="CAL4806481.1"/>
    <property type="molecule type" value="Genomic_DNA"/>
</dbReference>
<feature type="region of interest" description="Disordered" evidence="1">
    <location>
        <begin position="252"/>
        <end position="299"/>
    </location>
</feature>
<evidence type="ECO:0000256" key="1">
    <source>
        <dbReference type="SAM" id="MobiDB-lite"/>
    </source>
</evidence>
<reference evidence="3" key="2">
    <citation type="submission" date="2024-04" db="EMBL/GenBank/DDBJ databases">
        <authorList>
            <person name="Chen Y."/>
            <person name="Shah S."/>
            <person name="Dougan E. K."/>
            <person name="Thang M."/>
            <person name="Chan C."/>
        </authorList>
    </citation>
    <scope>NUCLEOTIDE SEQUENCE [LARGE SCALE GENOMIC DNA]</scope>
</reference>
<feature type="compositionally biased region" description="Low complexity" evidence="1">
    <location>
        <begin position="133"/>
        <end position="146"/>
    </location>
</feature>
<reference evidence="2" key="1">
    <citation type="submission" date="2022-10" db="EMBL/GenBank/DDBJ databases">
        <authorList>
            <person name="Chen Y."/>
            <person name="Dougan E. K."/>
            <person name="Chan C."/>
            <person name="Rhodes N."/>
            <person name="Thang M."/>
        </authorList>
    </citation>
    <scope>NUCLEOTIDE SEQUENCE</scope>
</reference>
<sequence length="923" mass="102154">MESGFFENELRGYRLLKTSKLSASEKQHVLTLTKNLTHFMLLFAETDIADEMKQQKRAVWCTEAPEDWDGYGEEWDAEPLKSVKRRTIEERRHALATEANKTLSEAKKAVARVRQAGGYYDSTGMKVVDVANSSSPTSSTGSPSSKGKGKRPFKGKTYFVEYEYVPENVQDINMLSLLENEDMATVAASWVVLDTGATESVAGVAAMTWKHQFYDADQMNEEIFNGKLMEFRGNADGIDVQQGLYTKEMEPDHAESVNATNKGITIDPGHSNRDKDTAGEEGEGFRGAERPGDLRASPGSPIFVGVEEEEFGCAWRPIPTFNFERNIQFWGTSSSSPTTLTTSTTTQPSSFATSDDTADVKTGRPSLARRLATAAAVTASLMPVREIGAVTPQIDVMEVACSPNSTLTKTFESQGYVGKRISSGYSFGSKKSIDKLALEIPEVMFHKYNGHCFWINIDQPEKKAVAKAMAYTWKRQEAPGSEQPQHALALSRRRLDLQQTPIGKRLEAVKQMMLRVHRASGHPSMTNLASGLTAIDHLQTYVGNWEPTSVDTIKSFNKLAGHDMPAHWIMGYEKGVPSALNVLIQCEGNKLAIDELYMLAAGAMNSHVVPSGFSPYQWVFGAGGAVLDDERLLPGIEPAKGIYGRVGYGGFIVMAIKARQVLWQQIAQSLWEPAETHIAQLELSMVLYALIERPDLFRNRQSLWFLDNVAAVMTLVRGRSSSPDLAKLCHLIHLALFALRAQGYWEYVQSKSNSADDTSRTAQGGGGSFKNRINGSSFRTSFSLALFMAFHNLDADYNQLIVTTNFFEILPNRRRRNLLPQQPSTLPPPPHQWHRTQHLTITFVDPMTAMHIVAQPNLIAEGIIETLTLLGIELPRITMVATPLIEKHALVTIAAVKDLRDTTPPNGMLTAPAGDPYVKEKHI</sequence>
<comment type="caution">
    <text evidence="2">The sequence shown here is derived from an EMBL/GenBank/DDBJ whole genome shotgun (WGS) entry which is preliminary data.</text>
</comment>
<dbReference type="AlphaFoldDB" id="A0A9P1GQG0"/>
<organism evidence="2">
    <name type="scientific">Cladocopium goreaui</name>
    <dbReference type="NCBI Taxonomy" id="2562237"/>
    <lineage>
        <taxon>Eukaryota</taxon>
        <taxon>Sar</taxon>
        <taxon>Alveolata</taxon>
        <taxon>Dinophyceae</taxon>
        <taxon>Suessiales</taxon>
        <taxon>Symbiodiniaceae</taxon>
        <taxon>Cladocopium</taxon>
    </lineage>
</organism>
<evidence type="ECO:0000313" key="3">
    <source>
        <dbReference type="EMBL" id="CAL1172544.1"/>
    </source>
</evidence>
<evidence type="ECO:0000313" key="4">
    <source>
        <dbReference type="Proteomes" id="UP001152797"/>
    </source>
</evidence>